<dbReference type="PROSITE" id="PS50929">
    <property type="entry name" value="ABC_TM1F"/>
    <property type="match status" value="1"/>
</dbReference>
<keyword evidence="8 12" id="KW-1133">Transmembrane helix</keyword>
<feature type="region of interest" description="Disordered" evidence="11">
    <location>
        <begin position="573"/>
        <end position="609"/>
    </location>
</feature>
<dbReference type="SUPFAM" id="SSF52540">
    <property type="entry name" value="P-loop containing nucleoside triphosphate hydrolases"/>
    <property type="match status" value="1"/>
</dbReference>
<dbReference type="Pfam" id="PF00005">
    <property type="entry name" value="ABC_tran"/>
    <property type="match status" value="1"/>
</dbReference>
<evidence type="ECO:0000256" key="11">
    <source>
        <dbReference type="SAM" id="MobiDB-lite"/>
    </source>
</evidence>
<keyword evidence="5 12" id="KW-0812">Transmembrane</keyword>
<dbReference type="CDD" id="cd18548">
    <property type="entry name" value="ABC_6TM_Tm287_like"/>
    <property type="match status" value="1"/>
</dbReference>
<keyword evidence="2" id="KW-0813">Transport</keyword>
<comment type="similarity">
    <text evidence="10">Belongs to the ABC transporter superfamily. Siderophore-Fe(3+) uptake transporter (SIUT) (TC 3.A.1.21) family.</text>
</comment>
<comment type="subcellular location">
    <subcellularLocation>
        <location evidence="1">Cell inner membrane</location>
        <topology evidence="1">Multi-pass membrane protein</topology>
    </subcellularLocation>
</comment>
<feature type="transmembrane region" description="Helical" evidence="12">
    <location>
        <begin position="278"/>
        <end position="297"/>
    </location>
</feature>
<keyword evidence="6" id="KW-0547">Nucleotide-binding</keyword>
<dbReference type="GO" id="GO:0015421">
    <property type="term" value="F:ABC-type oligopeptide transporter activity"/>
    <property type="evidence" value="ECO:0007669"/>
    <property type="project" value="TreeGrafter"/>
</dbReference>
<evidence type="ECO:0000259" key="14">
    <source>
        <dbReference type="PROSITE" id="PS50929"/>
    </source>
</evidence>
<sequence>MRLVVRFMKPYWGLFAVTVVLLFFDVIGALVIPTFVAELLNESASHASLDAMVVTCVKMGVAALVSGGSAIAGGWCCSQLTSRIGKDMRMALYRKSLDLSIYDFRNFGTASITTRTINDIVNIQLAMTNLMGMLLPVPFIFAVALILSFRLDVGMSLWLLAVVAIVCVIAFLIMRSAAPLFRRLQKLLDRIGAVLLENLTGVRVIRAFGKERHEQARMDSTFTDYAATSIRANRLFANLDGLSYFGMNVFIVIVYFLAGQRIDAGGFRIGDITAIVEYSIMVLFYLMMGQMVILTLPRALECCERVRAVLDHSPQISDPDPAKAIDMSGREPLADGEVLAFHDVTFRFADAQEDALTHVSFSCKAGQTTAIIGGTGSGKSTIAMLALRLHDATWGSITLDGVDVREMTQHDLRSRIAYVQQQAWLFSGSIADNLRYGDRNADQSELDHAIDIAQAHEFVDSLPDGLDSRVAQGGTNFSGGQKQRLSIARALVGEPQLIIFDDSFSALDFKTDAALRRALAAETSRRAVLIIAQRVSTIQHADQIIVLSDGEVAGIGRHDELMADCEVYRQIVESQTKEPAHNGPARSAPARSAAQQGTQATRGTQGKEA</sequence>
<evidence type="ECO:0000313" key="15">
    <source>
        <dbReference type="EMBL" id="KAB5608288.1"/>
    </source>
</evidence>
<dbReference type="OrthoDB" id="9806127at2"/>
<evidence type="ECO:0000256" key="8">
    <source>
        <dbReference type="ARBA" id="ARBA00022989"/>
    </source>
</evidence>
<evidence type="ECO:0000256" key="2">
    <source>
        <dbReference type="ARBA" id="ARBA00022448"/>
    </source>
</evidence>
<comment type="caution">
    <text evidence="15">The sequence shown here is derived from an EMBL/GenBank/DDBJ whole genome shotgun (WGS) entry which is preliminary data.</text>
</comment>
<keyword evidence="9 12" id="KW-0472">Membrane</keyword>
<dbReference type="InterPro" id="IPR003593">
    <property type="entry name" value="AAA+_ATPase"/>
</dbReference>
<evidence type="ECO:0000259" key="13">
    <source>
        <dbReference type="PROSITE" id="PS50893"/>
    </source>
</evidence>
<dbReference type="SMART" id="SM00382">
    <property type="entry name" value="AAA"/>
    <property type="match status" value="1"/>
</dbReference>
<dbReference type="Gene3D" id="3.40.50.300">
    <property type="entry name" value="P-loop containing nucleotide triphosphate hydrolases"/>
    <property type="match status" value="1"/>
</dbReference>
<dbReference type="PROSITE" id="PS50893">
    <property type="entry name" value="ABC_TRANSPORTER_2"/>
    <property type="match status" value="1"/>
</dbReference>
<evidence type="ECO:0000256" key="3">
    <source>
        <dbReference type="ARBA" id="ARBA00022475"/>
    </source>
</evidence>
<dbReference type="PROSITE" id="PS00211">
    <property type="entry name" value="ABC_TRANSPORTER_1"/>
    <property type="match status" value="1"/>
</dbReference>
<dbReference type="PANTHER" id="PTHR43394:SF1">
    <property type="entry name" value="ATP-BINDING CASSETTE SUB-FAMILY B MEMBER 10, MITOCHONDRIAL"/>
    <property type="match status" value="1"/>
</dbReference>
<evidence type="ECO:0000256" key="1">
    <source>
        <dbReference type="ARBA" id="ARBA00004429"/>
    </source>
</evidence>
<evidence type="ECO:0000256" key="12">
    <source>
        <dbReference type="SAM" id="Phobius"/>
    </source>
</evidence>
<feature type="compositionally biased region" description="Low complexity" evidence="11">
    <location>
        <begin position="583"/>
        <end position="609"/>
    </location>
</feature>
<dbReference type="GO" id="GO:0005886">
    <property type="term" value="C:plasma membrane"/>
    <property type="evidence" value="ECO:0007669"/>
    <property type="project" value="UniProtKB-SubCell"/>
</dbReference>
<feature type="transmembrane region" description="Helical" evidence="12">
    <location>
        <begin position="155"/>
        <end position="174"/>
    </location>
</feature>
<feature type="transmembrane region" description="Helical" evidence="12">
    <location>
        <begin position="130"/>
        <end position="149"/>
    </location>
</feature>
<dbReference type="InterPro" id="IPR017871">
    <property type="entry name" value="ABC_transporter-like_CS"/>
</dbReference>
<dbReference type="InterPro" id="IPR003439">
    <property type="entry name" value="ABC_transporter-like_ATP-bd"/>
</dbReference>
<accession>A0A5N5RLX0</accession>
<feature type="domain" description="ABC transmembrane type-1" evidence="14">
    <location>
        <begin position="16"/>
        <end position="298"/>
    </location>
</feature>
<dbReference type="RefSeq" id="WP_151915977.1">
    <property type="nucleotide sequence ID" value="NZ_RQSP01000003.1"/>
</dbReference>
<dbReference type="InterPro" id="IPR011527">
    <property type="entry name" value="ABC1_TM_dom"/>
</dbReference>
<evidence type="ECO:0000313" key="16">
    <source>
        <dbReference type="Proteomes" id="UP000326336"/>
    </source>
</evidence>
<dbReference type="GO" id="GO:0005524">
    <property type="term" value="F:ATP binding"/>
    <property type="evidence" value="ECO:0007669"/>
    <property type="project" value="UniProtKB-KW"/>
</dbReference>
<dbReference type="InterPro" id="IPR036640">
    <property type="entry name" value="ABC1_TM_sf"/>
</dbReference>
<dbReference type="FunFam" id="3.40.50.300:FF:000221">
    <property type="entry name" value="Multidrug ABC transporter ATP-binding protein"/>
    <property type="match status" value="1"/>
</dbReference>
<evidence type="ECO:0000256" key="10">
    <source>
        <dbReference type="ARBA" id="ARBA00023455"/>
    </source>
</evidence>
<evidence type="ECO:0000256" key="7">
    <source>
        <dbReference type="ARBA" id="ARBA00022840"/>
    </source>
</evidence>
<dbReference type="GO" id="GO:0016887">
    <property type="term" value="F:ATP hydrolysis activity"/>
    <property type="evidence" value="ECO:0007669"/>
    <property type="project" value="InterPro"/>
</dbReference>
<dbReference type="Proteomes" id="UP000326336">
    <property type="component" value="Unassembled WGS sequence"/>
</dbReference>
<feature type="domain" description="ABC transporter" evidence="13">
    <location>
        <begin position="339"/>
        <end position="574"/>
    </location>
</feature>
<evidence type="ECO:0000256" key="9">
    <source>
        <dbReference type="ARBA" id="ARBA00023136"/>
    </source>
</evidence>
<dbReference type="AlphaFoldDB" id="A0A5N5RLX0"/>
<keyword evidence="4" id="KW-0997">Cell inner membrane</keyword>
<dbReference type="Gene3D" id="1.20.1560.10">
    <property type="entry name" value="ABC transporter type 1, transmembrane domain"/>
    <property type="match status" value="1"/>
</dbReference>
<dbReference type="InterPro" id="IPR039421">
    <property type="entry name" value="Type_1_exporter"/>
</dbReference>
<feature type="transmembrane region" description="Helical" evidence="12">
    <location>
        <begin position="52"/>
        <end position="76"/>
    </location>
</feature>
<protein>
    <submittedName>
        <fullName evidence="15">ABC transporter ATP-binding protein</fullName>
    </submittedName>
</protein>
<gene>
    <name evidence="15" type="ORF">EHS19_01255</name>
</gene>
<name>A0A5N5RLX0_9BIFI</name>
<keyword evidence="16" id="KW-1185">Reference proteome</keyword>
<evidence type="ECO:0000256" key="4">
    <source>
        <dbReference type="ARBA" id="ARBA00022519"/>
    </source>
</evidence>
<evidence type="ECO:0000256" key="5">
    <source>
        <dbReference type="ARBA" id="ARBA00022692"/>
    </source>
</evidence>
<keyword evidence="7 15" id="KW-0067">ATP-binding</keyword>
<dbReference type="InterPro" id="IPR027417">
    <property type="entry name" value="P-loop_NTPase"/>
</dbReference>
<reference evidence="15 16" key="1">
    <citation type="journal article" date="2019" name="Int. J. Syst. Evol. Microbiol.">
        <title>Bifidobacterium jacchi sp. nov., isolated from the faeces of a baby common marmoset (Callithrix jacchus).</title>
        <authorList>
            <person name="Modesto M."/>
            <person name="Watanabe K."/>
            <person name="Arita M."/>
            <person name="Satti M."/>
            <person name="Oki K."/>
            <person name="Sciavilla P."/>
            <person name="Patavino C."/>
            <person name="Camma C."/>
            <person name="Michelini S."/>
            <person name="Sgorbati B."/>
            <person name="Mattarelli P."/>
        </authorList>
    </citation>
    <scope>NUCLEOTIDE SEQUENCE [LARGE SCALE GENOMIC DNA]</scope>
    <source>
        <strain evidence="15 16">MRM 9.3</strain>
    </source>
</reference>
<proteinExistence type="inferred from homology"/>
<evidence type="ECO:0000256" key="6">
    <source>
        <dbReference type="ARBA" id="ARBA00022741"/>
    </source>
</evidence>
<feature type="transmembrane region" description="Helical" evidence="12">
    <location>
        <begin position="12"/>
        <end position="32"/>
    </location>
</feature>
<organism evidence="15 16">
    <name type="scientific">Bifidobacterium jacchi</name>
    <dbReference type="NCBI Taxonomy" id="2490545"/>
    <lineage>
        <taxon>Bacteria</taxon>
        <taxon>Bacillati</taxon>
        <taxon>Actinomycetota</taxon>
        <taxon>Actinomycetes</taxon>
        <taxon>Bifidobacteriales</taxon>
        <taxon>Bifidobacteriaceae</taxon>
        <taxon>Bifidobacterium</taxon>
    </lineage>
</organism>
<dbReference type="SUPFAM" id="SSF90123">
    <property type="entry name" value="ABC transporter transmembrane region"/>
    <property type="match status" value="1"/>
</dbReference>
<dbReference type="Pfam" id="PF00664">
    <property type="entry name" value="ABC_membrane"/>
    <property type="match status" value="1"/>
</dbReference>
<dbReference type="EMBL" id="RQSP01000003">
    <property type="protein sequence ID" value="KAB5608288.1"/>
    <property type="molecule type" value="Genomic_DNA"/>
</dbReference>
<dbReference type="PANTHER" id="PTHR43394">
    <property type="entry name" value="ATP-DEPENDENT PERMEASE MDL1, MITOCHONDRIAL"/>
    <property type="match status" value="1"/>
</dbReference>
<feature type="transmembrane region" description="Helical" evidence="12">
    <location>
        <begin position="241"/>
        <end position="258"/>
    </location>
</feature>
<keyword evidence="3" id="KW-1003">Cell membrane</keyword>